<reference evidence="6" key="1">
    <citation type="submission" date="2017-08" db="EMBL/GenBank/DDBJ databases">
        <authorList>
            <person name="Cuomo C."/>
            <person name="Billmyre B."/>
            <person name="Heitman J."/>
        </authorList>
    </citation>
    <scope>NUCLEOTIDE SEQUENCE</scope>
    <source>
        <strain evidence="6">CBS 12478</strain>
    </source>
</reference>
<dbReference type="PANTHER" id="PTHR14577">
    <property type="entry name" value="NUCLEOLAR PROTEIN 12"/>
    <property type="match status" value="1"/>
</dbReference>
<proteinExistence type="inferred from homology"/>
<dbReference type="InterPro" id="IPR019186">
    <property type="entry name" value="Nucleolar_protein_12"/>
</dbReference>
<feature type="compositionally biased region" description="Basic and acidic residues" evidence="5">
    <location>
        <begin position="55"/>
        <end position="88"/>
    </location>
</feature>
<comment type="subcellular location">
    <subcellularLocation>
        <location evidence="1">Nucleus</location>
        <location evidence="1">Nucleolus</location>
    </subcellularLocation>
</comment>
<gene>
    <name evidence="6" type="ORF">CI109_100527</name>
</gene>
<feature type="region of interest" description="Disordered" evidence="5">
    <location>
        <begin position="55"/>
        <end position="269"/>
    </location>
</feature>
<comment type="similarity">
    <text evidence="2">Belongs to the RRP17 family.</text>
</comment>
<feature type="compositionally biased region" description="Gly residues" evidence="5">
    <location>
        <begin position="250"/>
        <end position="262"/>
    </location>
</feature>
<evidence type="ECO:0000256" key="4">
    <source>
        <dbReference type="ARBA" id="ARBA00023242"/>
    </source>
</evidence>
<accession>A0A5M6BZT3</accession>
<dbReference type="AlphaFoldDB" id="A0A5M6BZT3"/>
<protein>
    <submittedName>
        <fullName evidence="6">Uncharacterized protein</fullName>
    </submittedName>
</protein>
<evidence type="ECO:0000256" key="1">
    <source>
        <dbReference type="ARBA" id="ARBA00004604"/>
    </source>
</evidence>
<keyword evidence="4" id="KW-0539">Nucleus</keyword>
<name>A0A5M6BZT3_9TREE</name>
<dbReference type="OrthoDB" id="551633at2759"/>
<dbReference type="EMBL" id="CP144051">
    <property type="protein sequence ID" value="WWD16102.1"/>
    <property type="molecule type" value="Genomic_DNA"/>
</dbReference>
<evidence type="ECO:0000256" key="3">
    <source>
        <dbReference type="ARBA" id="ARBA00023054"/>
    </source>
</evidence>
<dbReference type="GO" id="GO:0019843">
    <property type="term" value="F:rRNA binding"/>
    <property type="evidence" value="ECO:0007669"/>
    <property type="project" value="TreeGrafter"/>
</dbReference>
<feature type="compositionally biased region" description="Acidic residues" evidence="5">
    <location>
        <begin position="101"/>
        <end position="121"/>
    </location>
</feature>
<evidence type="ECO:0000313" key="6">
    <source>
        <dbReference type="EMBL" id="WWD16102.1"/>
    </source>
</evidence>
<organism evidence="6 7">
    <name type="scientific">Kwoniella shandongensis</name>
    <dbReference type="NCBI Taxonomy" id="1734106"/>
    <lineage>
        <taxon>Eukaryota</taxon>
        <taxon>Fungi</taxon>
        <taxon>Dikarya</taxon>
        <taxon>Basidiomycota</taxon>
        <taxon>Agaricomycotina</taxon>
        <taxon>Tremellomycetes</taxon>
        <taxon>Tremellales</taxon>
        <taxon>Cryptococcaceae</taxon>
        <taxon>Kwoniella</taxon>
    </lineage>
</organism>
<dbReference type="KEGG" id="ksn:43588850"/>
<sequence length="269" mass="30336">MSRPKTKSNVALLTEGAAYIARAKKARREQVEEIKFDDEARREWLTGFSKRKKAKVEEKRARAKERDHQAHLQDRRQARQDLRQRAAENVKSIRKAMGLEDYADANNEDDDEDDDDEDEGAEAGPSTRGEIEEAEFSDEDQLATVTIMENFDPSSTTHIYKARQSSTTPEPQQEEKPKPKPTVNAKSMIGALPPSSGRLQKAREKKKEEKQKSRSMETKAERKKGREIEGRRRTQKAALAYERDGKSRGKGGGRGAKGGARGRGGRGKR</sequence>
<dbReference type="GeneID" id="43588850"/>
<feature type="compositionally biased region" description="Acidic residues" evidence="5">
    <location>
        <begin position="132"/>
        <end position="141"/>
    </location>
</feature>
<keyword evidence="7" id="KW-1185">Reference proteome</keyword>
<reference evidence="6" key="2">
    <citation type="submission" date="2024-01" db="EMBL/GenBank/DDBJ databases">
        <title>Comparative genomics of Cryptococcus and Kwoniella reveals pathogenesis evolution and contrasting modes of karyotype evolution via chromosome fusion or intercentromeric recombination.</title>
        <authorList>
            <person name="Coelho M.A."/>
            <person name="David-Palma M."/>
            <person name="Shea T."/>
            <person name="Bowers K."/>
            <person name="McGinley-Smith S."/>
            <person name="Mohammad A.W."/>
            <person name="Gnirke A."/>
            <person name="Yurkov A.M."/>
            <person name="Nowrousian M."/>
            <person name="Sun S."/>
            <person name="Cuomo C.A."/>
            <person name="Heitman J."/>
        </authorList>
    </citation>
    <scope>NUCLEOTIDE SEQUENCE</scope>
    <source>
        <strain evidence="6">CBS 12478</strain>
    </source>
</reference>
<evidence type="ECO:0000313" key="7">
    <source>
        <dbReference type="Proteomes" id="UP000322225"/>
    </source>
</evidence>
<dbReference type="RefSeq" id="XP_031861191.1">
    <property type="nucleotide sequence ID" value="XM_032004713.1"/>
</dbReference>
<feature type="compositionally biased region" description="Polar residues" evidence="5">
    <location>
        <begin position="152"/>
        <end position="166"/>
    </location>
</feature>
<dbReference type="PANTHER" id="PTHR14577:SF0">
    <property type="entry name" value="NUCLEOLAR PROTEIN 12"/>
    <property type="match status" value="1"/>
</dbReference>
<feature type="compositionally biased region" description="Basic and acidic residues" evidence="5">
    <location>
        <begin position="201"/>
        <end position="232"/>
    </location>
</feature>
<dbReference type="Pfam" id="PF09805">
    <property type="entry name" value="Nop25"/>
    <property type="match status" value="1"/>
</dbReference>
<dbReference type="GO" id="GO:0005730">
    <property type="term" value="C:nucleolus"/>
    <property type="evidence" value="ECO:0007669"/>
    <property type="project" value="UniProtKB-SubCell"/>
</dbReference>
<evidence type="ECO:0000256" key="2">
    <source>
        <dbReference type="ARBA" id="ARBA00007175"/>
    </source>
</evidence>
<evidence type="ECO:0000256" key="5">
    <source>
        <dbReference type="SAM" id="MobiDB-lite"/>
    </source>
</evidence>
<dbReference type="Proteomes" id="UP000322225">
    <property type="component" value="Chromosome 1"/>
</dbReference>
<keyword evidence="3" id="KW-0175">Coiled coil</keyword>